<comment type="subcellular location">
    <subcellularLocation>
        <location evidence="5">Cytoplasm</location>
    </subcellularLocation>
</comment>
<evidence type="ECO:0000256" key="3">
    <source>
        <dbReference type="ARBA" id="ARBA00022801"/>
    </source>
</evidence>
<dbReference type="PIRSF" id="PIRSF000876">
    <property type="entry name" value="RR_chemtxs_CheB"/>
    <property type="match status" value="1"/>
</dbReference>
<dbReference type="EC" id="3.5.1.44" evidence="5"/>
<keyword evidence="1 5" id="KW-0963">Cytoplasm</keyword>
<comment type="catalytic activity">
    <reaction evidence="4 5">
        <text>[protein]-L-glutamate 5-O-methyl ester + H2O = L-glutamyl-[protein] + methanol + H(+)</text>
        <dbReference type="Rhea" id="RHEA:23236"/>
        <dbReference type="Rhea" id="RHEA-COMP:10208"/>
        <dbReference type="Rhea" id="RHEA-COMP:10311"/>
        <dbReference type="ChEBI" id="CHEBI:15377"/>
        <dbReference type="ChEBI" id="CHEBI:15378"/>
        <dbReference type="ChEBI" id="CHEBI:17790"/>
        <dbReference type="ChEBI" id="CHEBI:29973"/>
        <dbReference type="ChEBI" id="CHEBI:82795"/>
        <dbReference type="EC" id="3.1.1.61"/>
    </reaction>
</comment>
<keyword evidence="2 5" id="KW-0145">Chemotaxis</keyword>
<protein>
    <recommendedName>
        <fullName evidence="5">Protein-glutamate methylesterase/protein-glutamine glutaminase</fullName>
        <ecNumber evidence="5">3.1.1.61</ecNumber>
        <ecNumber evidence="5">3.5.1.44</ecNumber>
    </recommendedName>
</protein>
<comment type="catalytic activity">
    <reaction evidence="5">
        <text>L-glutaminyl-[protein] + H2O = L-glutamyl-[protein] + NH4(+)</text>
        <dbReference type="Rhea" id="RHEA:16441"/>
        <dbReference type="Rhea" id="RHEA-COMP:10207"/>
        <dbReference type="Rhea" id="RHEA-COMP:10208"/>
        <dbReference type="ChEBI" id="CHEBI:15377"/>
        <dbReference type="ChEBI" id="CHEBI:28938"/>
        <dbReference type="ChEBI" id="CHEBI:29973"/>
        <dbReference type="ChEBI" id="CHEBI:30011"/>
        <dbReference type="EC" id="3.5.1.44"/>
    </reaction>
</comment>
<dbReference type="Gene3D" id="3.40.50.180">
    <property type="entry name" value="Methylesterase CheB, C-terminal domain"/>
    <property type="match status" value="1"/>
</dbReference>
<keyword evidence="3 5" id="KW-0378">Hydrolase</keyword>
<comment type="domain">
    <text evidence="5">Contains a C-terminal catalytic domain, and an N-terminal region which modulates catalytic activity.</text>
</comment>
<evidence type="ECO:0000256" key="1">
    <source>
        <dbReference type="ARBA" id="ARBA00022490"/>
    </source>
</evidence>
<dbReference type="SUPFAM" id="SSF52738">
    <property type="entry name" value="Methylesterase CheB, C-terminal domain"/>
    <property type="match status" value="1"/>
</dbReference>
<comment type="function">
    <text evidence="5">Involved in chemotaxis. Part of a chemotaxis signal transduction system that modulates chemotaxis in response to various stimuli. Catalyzes the demethylation of specific methylglutamate residues introduced into the chemoreceptors (methyl-accepting chemotaxis proteins or MCP) by CheR. Also mediates the irreversible deamidation of specific glutamine residues to glutamic acid.</text>
</comment>
<feature type="active site" evidence="5 6">
    <location>
        <position position="333"/>
    </location>
</feature>
<evidence type="ECO:0000256" key="7">
    <source>
        <dbReference type="PROSITE-ProRule" id="PRU00169"/>
    </source>
</evidence>
<name>A0A8G2BJ48_9PROT</name>
<dbReference type="GO" id="GO:0006935">
    <property type="term" value="P:chemotaxis"/>
    <property type="evidence" value="ECO:0007669"/>
    <property type="project" value="UniProtKB-UniRule"/>
</dbReference>
<evidence type="ECO:0000256" key="5">
    <source>
        <dbReference type="HAMAP-Rule" id="MF_00099"/>
    </source>
</evidence>
<dbReference type="PANTHER" id="PTHR42872:SF3">
    <property type="entry name" value="PROTEIN-GLUTAMATE METHYLESTERASE_PROTEIN-GLUTAMINE GLUTAMINASE 1"/>
    <property type="match status" value="1"/>
</dbReference>
<dbReference type="EC" id="3.1.1.61" evidence="5"/>
<dbReference type="SUPFAM" id="SSF52172">
    <property type="entry name" value="CheY-like"/>
    <property type="match status" value="1"/>
</dbReference>
<evidence type="ECO:0000313" key="11">
    <source>
        <dbReference type="EMBL" id="SDG00977.1"/>
    </source>
</evidence>
<organism evidence="11 12">
    <name type="scientific">Thalassobaculum litoreum DSM 18839</name>
    <dbReference type="NCBI Taxonomy" id="1123362"/>
    <lineage>
        <taxon>Bacteria</taxon>
        <taxon>Pseudomonadati</taxon>
        <taxon>Pseudomonadota</taxon>
        <taxon>Alphaproteobacteria</taxon>
        <taxon>Rhodospirillales</taxon>
        <taxon>Thalassobaculaceae</taxon>
        <taxon>Thalassobaculum</taxon>
    </lineage>
</organism>
<sequence length="393" mass="41506">MVLTSPPKPPRSADPYRVMLVDDSAVIRGLFARSLESDPEVQVVASVGDGQMAVNTLAKDKGKIEVVVLDIEMPRMDGLTALPELLKIDPDVPVVMASTLTARNADISLKALALGAKDYIPKPSSMRELSAAEVFKRELLEKVKALAAARRRKVGGAAPARPRFTADRSTAATTAATTPRAAPAVKPAAPPIALRAAGRRPPQVLCIGSSTGGPQALFKLLGALSKSLRMPILLTQHMPATFTSILADHITRSTGWQCVEATDRMPVQSGRVHLAPGDFHMLAERSGTGVVLRLTKDPPENFCRPAVDPMLRSAIEAWGGQALTVILTGMGHDGQKGSEALVNAGGTVIAQDEASSVVWGMPGAVARAGICTAVLPLDQIAPWIDRQTARWAA</sequence>
<dbReference type="InterPro" id="IPR008248">
    <property type="entry name" value="CheB-like"/>
</dbReference>
<feature type="domain" description="Response regulatory" evidence="9">
    <location>
        <begin position="17"/>
        <end position="137"/>
    </location>
</feature>
<dbReference type="AlphaFoldDB" id="A0A8G2BJ48"/>
<feature type="active site" evidence="5 6">
    <location>
        <position position="210"/>
    </location>
</feature>
<dbReference type="InterPro" id="IPR000673">
    <property type="entry name" value="Sig_transdc_resp-reg_Me-estase"/>
</dbReference>
<dbReference type="GO" id="GO:0050568">
    <property type="term" value="F:protein-glutamine glutaminase activity"/>
    <property type="evidence" value="ECO:0007669"/>
    <property type="project" value="UniProtKB-UniRule"/>
</dbReference>
<gene>
    <name evidence="5" type="primary">cheB</name>
    <name evidence="11" type="ORF">SAMN05660686_03016</name>
</gene>
<evidence type="ECO:0000256" key="2">
    <source>
        <dbReference type="ARBA" id="ARBA00022500"/>
    </source>
</evidence>
<evidence type="ECO:0000256" key="6">
    <source>
        <dbReference type="PROSITE-ProRule" id="PRU00050"/>
    </source>
</evidence>
<keyword evidence="5 7" id="KW-0597">Phosphoprotein</keyword>
<dbReference type="InterPro" id="IPR011006">
    <property type="entry name" value="CheY-like_superfamily"/>
</dbReference>
<comment type="similarity">
    <text evidence="5">Belongs to the CheB family.</text>
</comment>
<evidence type="ECO:0000256" key="8">
    <source>
        <dbReference type="SAM" id="MobiDB-lite"/>
    </source>
</evidence>
<feature type="active site" evidence="5 6">
    <location>
        <position position="237"/>
    </location>
</feature>
<evidence type="ECO:0000259" key="10">
    <source>
        <dbReference type="PROSITE" id="PS50122"/>
    </source>
</evidence>
<dbReference type="HAMAP" id="MF_00099">
    <property type="entry name" value="CheB_chemtxs"/>
    <property type="match status" value="1"/>
</dbReference>
<evidence type="ECO:0000313" key="12">
    <source>
        <dbReference type="Proteomes" id="UP000198615"/>
    </source>
</evidence>
<dbReference type="NCBIfam" id="NF001965">
    <property type="entry name" value="PRK00742.1"/>
    <property type="match status" value="1"/>
</dbReference>
<dbReference type="EMBL" id="FNBW01000009">
    <property type="protein sequence ID" value="SDG00977.1"/>
    <property type="molecule type" value="Genomic_DNA"/>
</dbReference>
<dbReference type="GO" id="GO:0005737">
    <property type="term" value="C:cytoplasm"/>
    <property type="evidence" value="ECO:0007669"/>
    <property type="project" value="UniProtKB-SubCell"/>
</dbReference>
<dbReference type="CDD" id="cd16432">
    <property type="entry name" value="CheB_Rec"/>
    <property type="match status" value="1"/>
</dbReference>
<feature type="domain" description="CheB-type methylesterase" evidence="10">
    <location>
        <begin position="203"/>
        <end position="381"/>
    </location>
</feature>
<evidence type="ECO:0000259" key="9">
    <source>
        <dbReference type="PROSITE" id="PS50110"/>
    </source>
</evidence>
<dbReference type="Proteomes" id="UP000198615">
    <property type="component" value="Unassembled WGS sequence"/>
</dbReference>
<dbReference type="PANTHER" id="PTHR42872">
    <property type="entry name" value="PROTEIN-GLUTAMATE METHYLESTERASE/PROTEIN-GLUTAMINE GLUTAMINASE"/>
    <property type="match status" value="1"/>
</dbReference>
<comment type="PTM">
    <text evidence="5">Phosphorylated by CheA. Phosphorylation of the N-terminal regulatory domain activates the methylesterase activity.</text>
</comment>
<dbReference type="CDD" id="cd17541">
    <property type="entry name" value="REC_CheB-like"/>
    <property type="match status" value="1"/>
</dbReference>
<dbReference type="Pfam" id="PF01339">
    <property type="entry name" value="CheB_methylest"/>
    <property type="match status" value="1"/>
</dbReference>
<evidence type="ECO:0000256" key="4">
    <source>
        <dbReference type="ARBA" id="ARBA00048267"/>
    </source>
</evidence>
<dbReference type="SMART" id="SM00448">
    <property type="entry name" value="REC"/>
    <property type="match status" value="1"/>
</dbReference>
<accession>A0A8G2BJ48</accession>
<feature type="compositionally biased region" description="Low complexity" evidence="8">
    <location>
        <begin position="170"/>
        <end position="187"/>
    </location>
</feature>
<dbReference type="Pfam" id="PF00072">
    <property type="entry name" value="Response_reg"/>
    <property type="match status" value="1"/>
</dbReference>
<feature type="modified residue" description="4-aspartylphosphate" evidence="5 7">
    <location>
        <position position="70"/>
    </location>
</feature>
<dbReference type="GO" id="GO:0008984">
    <property type="term" value="F:protein-glutamate methylesterase activity"/>
    <property type="evidence" value="ECO:0007669"/>
    <property type="project" value="UniProtKB-UniRule"/>
</dbReference>
<dbReference type="InterPro" id="IPR001789">
    <property type="entry name" value="Sig_transdc_resp-reg_receiver"/>
</dbReference>
<proteinExistence type="inferred from homology"/>
<dbReference type="Gene3D" id="3.40.50.2300">
    <property type="match status" value="1"/>
</dbReference>
<dbReference type="InterPro" id="IPR035909">
    <property type="entry name" value="CheB_C"/>
</dbReference>
<dbReference type="GO" id="GO:0000156">
    <property type="term" value="F:phosphorelay response regulator activity"/>
    <property type="evidence" value="ECO:0007669"/>
    <property type="project" value="InterPro"/>
</dbReference>
<reference evidence="11 12" key="1">
    <citation type="submission" date="2016-10" db="EMBL/GenBank/DDBJ databases">
        <authorList>
            <person name="Varghese N."/>
            <person name="Submissions S."/>
        </authorList>
    </citation>
    <scope>NUCLEOTIDE SEQUENCE [LARGE SCALE GENOMIC DNA]</scope>
    <source>
        <strain evidence="11 12">DSM 18839</strain>
    </source>
</reference>
<feature type="region of interest" description="Disordered" evidence="8">
    <location>
        <begin position="157"/>
        <end position="187"/>
    </location>
</feature>
<dbReference type="PROSITE" id="PS50110">
    <property type="entry name" value="RESPONSE_REGULATORY"/>
    <property type="match status" value="1"/>
</dbReference>
<comment type="caution">
    <text evidence="11">The sequence shown here is derived from an EMBL/GenBank/DDBJ whole genome shotgun (WGS) entry which is preliminary data.</text>
</comment>
<dbReference type="PROSITE" id="PS50122">
    <property type="entry name" value="CHEB"/>
    <property type="match status" value="1"/>
</dbReference>
<keyword evidence="12" id="KW-1185">Reference proteome</keyword>